<accession>A0A2R6XXR8</accession>
<dbReference type="AlphaFoldDB" id="A0A2R6XXR8"/>
<protein>
    <submittedName>
        <fullName evidence="1">Uncharacterized protein</fullName>
    </submittedName>
</protein>
<name>A0A2R6XXR8_9BACL</name>
<dbReference type="Proteomes" id="UP000244338">
    <property type="component" value="Unassembled WGS sequence"/>
</dbReference>
<evidence type="ECO:0000313" key="1">
    <source>
        <dbReference type="EMBL" id="PTQ55224.1"/>
    </source>
</evidence>
<organism evidence="1 2">
    <name type="scientific">Candidatus Carbonibacillus altaicus</name>
    <dbReference type="NCBI Taxonomy" id="2163959"/>
    <lineage>
        <taxon>Bacteria</taxon>
        <taxon>Bacillati</taxon>
        <taxon>Bacillota</taxon>
        <taxon>Bacilli</taxon>
        <taxon>Bacillales</taxon>
        <taxon>Candidatus Carbonibacillus</taxon>
    </lineage>
</organism>
<proteinExistence type="predicted"/>
<dbReference type="EMBL" id="PEBX01000163">
    <property type="protein sequence ID" value="PTQ55224.1"/>
    <property type="molecule type" value="Genomic_DNA"/>
</dbReference>
<evidence type="ECO:0000313" key="2">
    <source>
        <dbReference type="Proteomes" id="UP000244338"/>
    </source>
</evidence>
<comment type="caution">
    <text evidence="1">The sequence shown here is derived from an EMBL/GenBank/DDBJ whole genome shotgun (WGS) entry which is preliminary data.</text>
</comment>
<gene>
    <name evidence="1" type="ORF">BSOLF_2858</name>
</gene>
<reference evidence="2" key="1">
    <citation type="journal article" date="2018" name="Sci. Rep.">
        <title>Lignite coal burning seam in the remote Altai Mountains harbors a hydrogen-driven thermophilic microbial community.</title>
        <authorList>
            <person name="Kadnikov V.V."/>
            <person name="Mardanov A.V."/>
            <person name="Ivasenko D.A."/>
            <person name="Antsiferov D.V."/>
            <person name="Beletsky A.V."/>
            <person name="Karnachuk O.V."/>
            <person name="Ravin N.V."/>
        </authorList>
    </citation>
    <scope>NUCLEOTIDE SEQUENCE [LARGE SCALE GENOMIC DNA]</scope>
</reference>
<sequence length="116" mass="13474">MKKQYMYFIFTLVLVLSSFISVSNGFTLKETPHLLESEKYIPKKTQTINKTKISYHVGKESIEETEKYNKISKYVLEKIQKVGLDTPIAVTVGISYKYNLQNFLSTLSLVEKKLQR</sequence>